<dbReference type="InterPro" id="IPR002223">
    <property type="entry name" value="Kunitz_BPTI"/>
</dbReference>
<keyword evidence="3" id="KW-0800">Toxin</keyword>
<proteinExistence type="predicted"/>
<sequence length="458" mass="52813">MICPSGKICALQSLDWPRTMKFPVCVHERRIVVKSRICRKPPQPGKCGAQFVRWYFNVHMGACSWFTYSGCGGNRNNFRTAEECERRCMRTDLRDQRRTNRGRQGSRDVVVEEGGRGDNQVDDSMNEGGREPITAPARAAEDIDLVITSGDGVSTKIVDPVEERKRRREQRRRERKERRRRRKELEKIWRSNRRNEVISRRKAGQTSPRPPAKRRQPKRKLTALELGPNYGLATSSPSSSSSSWSSSTSPTGRFIMTRAEGLASISRPGPTIRDSGRSYFEARERGGTRYDPDHGEDVPIWLMDDLLKQQDSNRTQHRRRHRNHHSDRADNTKSDRNMRREGDNISSRNSSRRPTVTISVHSYSKSDRHLSSLVDTPSDSSDPKSERNRYNQRWRARELQGTSSSSSRREDLRDSPTVARPARAGAPKLKPYYDKLHLFHILEDPGQTKLRSRYERST</sequence>
<dbReference type="CDD" id="cd00109">
    <property type="entry name" value="Kunitz-type"/>
    <property type="match status" value="1"/>
</dbReference>
<evidence type="ECO:0000256" key="2">
    <source>
        <dbReference type="ARBA" id="ARBA00022525"/>
    </source>
</evidence>
<dbReference type="PRINTS" id="PR00759">
    <property type="entry name" value="BASICPTASE"/>
</dbReference>
<evidence type="ECO:0000259" key="6">
    <source>
        <dbReference type="PROSITE" id="PS50279"/>
    </source>
</evidence>
<comment type="subcellular location">
    <subcellularLocation>
        <location evidence="1">Secreted</location>
    </subcellularLocation>
</comment>
<feature type="compositionally biased region" description="Polar residues" evidence="5">
    <location>
        <begin position="344"/>
        <end position="363"/>
    </location>
</feature>
<evidence type="ECO:0000256" key="1">
    <source>
        <dbReference type="ARBA" id="ARBA00004613"/>
    </source>
</evidence>
<dbReference type="EMBL" id="BLXT01003924">
    <property type="protein sequence ID" value="GFO07961.1"/>
    <property type="molecule type" value="Genomic_DNA"/>
</dbReference>
<feature type="compositionally biased region" description="Basic residues" evidence="5">
    <location>
        <begin position="211"/>
        <end position="221"/>
    </location>
</feature>
<accession>A0AAV4A9U7</accession>
<dbReference type="InterPro" id="IPR036880">
    <property type="entry name" value="Kunitz_BPTI_sf"/>
</dbReference>
<protein>
    <submittedName>
        <fullName evidence="7">Kunitz-type serine protease inhibitor</fullName>
    </submittedName>
</protein>
<comment type="caution">
    <text evidence="7">The sequence shown here is derived from an EMBL/GenBank/DDBJ whole genome shotgun (WGS) entry which is preliminary data.</text>
</comment>
<keyword evidence="4" id="KW-1015">Disulfide bond</keyword>
<dbReference type="PROSITE" id="PS00280">
    <property type="entry name" value="BPTI_KUNITZ_1"/>
    <property type="match status" value="1"/>
</dbReference>
<feature type="region of interest" description="Disordered" evidence="5">
    <location>
        <begin position="95"/>
        <end position="182"/>
    </location>
</feature>
<keyword evidence="7" id="KW-0722">Serine protease inhibitor</keyword>
<dbReference type="PANTHER" id="PTHR10083">
    <property type="entry name" value="KUNITZ-TYPE PROTEASE INHIBITOR-RELATED"/>
    <property type="match status" value="1"/>
</dbReference>
<name>A0AAV4A9U7_9GAST</name>
<keyword evidence="7" id="KW-0646">Protease inhibitor</keyword>
<evidence type="ECO:0000313" key="7">
    <source>
        <dbReference type="EMBL" id="GFO07961.1"/>
    </source>
</evidence>
<feature type="compositionally biased region" description="Basic residues" evidence="5">
    <location>
        <begin position="315"/>
        <end position="325"/>
    </location>
</feature>
<dbReference type="Proteomes" id="UP000735302">
    <property type="component" value="Unassembled WGS sequence"/>
</dbReference>
<evidence type="ECO:0000256" key="5">
    <source>
        <dbReference type="SAM" id="MobiDB-lite"/>
    </source>
</evidence>
<dbReference type="InterPro" id="IPR020901">
    <property type="entry name" value="Prtase_inh_Kunz-CS"/>
</dbReference>
<dbReference type="GO" id="GO:0004867">
    <property type="term" value="F:serine-type endopeptidase inhibitor activity"/>
    <property type="evidence" value="ECO:0007669"/>
    <property type="project" value="UniProtKB-KW"/>
</dbReference>
<organism evidence="7 8">
    <name type="scientific">Plakobranchus ocellatus</name>
    <dbReference type="NCBI Taxonomy" id="259542"/>
    <lineage>
        <taxon>Eukaryota</taxon>
        <taxon>Metazoa</taxon>
        <taxon>Spiralia</taxon>
        <taxon>Lophotrochozoa</taxon>
        <taxon>Mollusca</taxon>
        <taxon>Gastropoda</taxon>
        <taxon>Heterobranchia</taxon>
        <taxon>Euthyneura</taxon>
        <taxon>Panpulmonata</taxon>
        <taxon>Sacoglossa</taxon>
        <taxon>Placobranchoidea</taxon>
        <taxon>Plakobranchidae</taxon>
        <taxon>Plakobranchus</taxon>
    </lineage>
</organism>
<keyword evidence="2" id="KW-0964">Secreted</keyword>
<gene>
    <name evidence="7" type="ORF">PoB_003446600</name>
</gene>
<dbReference type="Pfam" id="PF00014">
    <property type="entry name" value="Kunitz_BPTI"/>
    <property type="match status" value="1"/>
</dbReference>
<evidence type="ECO:0000256" key="4">
    <source>
        <dbReference type="ARBA" id="ARBA00023157"/>
    </source>
</evidence>
<dbReference type="InterPro" id="IPR050098">
    <property type="entry name" value="TFPI/VKTCI-like"/>
</dbReference>
<feature type="compositionally biased region" description="Basic and acidic residues" evidence="5">
    <location>
        <begin position="326"/>
        <end position="343"/>
    </location>
</feature>
<feature type="compositionally biased region" description="Basic residues" evidence="5">
    <location>
        <begin position="165"/>
        <end position="182"/>
    </location>
</feature>
<keyword evidence="8" id="KW-1185">Reference proteome</keyword>
<feature type="region of interest" description="Disordered" evidence="5">
    <location>
        <begin position="196"/>
        <end position="252"/>
    </location>
</feature>
<evidence type="ECO:0000256" key="3">
    <source>
        <dbReference type="ARBA" id="ARBA00022656"/>
    </source>
</evidence>
<feature type="domain" description="BPTI/Kunitz inhibitor" evidence="6">
    <location>
        <begin position="38"/>
        <end position="88"/>
    </location>
</feature>
<evidence type="ECO:0000313" key="8">
    <source>
        <dbReference type="Proteomes" id="UP000735302"/>
    </source>
</evidence>
<dbReference type="PANTHER" id="PTHR10083:SF217">
    <property type="entry name" value="BOOPHILIN-H2"/>
    <property type="match status" value="1"/>
</dbReference>
<reference evidence="7 8" key="1">
    <citation type="journal article" date="2021" name="Elife">
        <title>Chloroplast acquisition without the gene transfer in kleptoplastic sea slugs, Plakobranchus ocellatus.</title>
        <authorList>
            <person name="Maeda T."/>
            <person name="Takahashi S."/>
            <person name="Yoshida T."/>
            <person name="Shimamura S."/>
            <person name="Takaki Y."/>
            <person name="Nagai Y."/>
            <person name="Toyoda A."/>
            <person name="Suzuki Y."/>
            <person name="Arimoto A."/>
            <person name="Ishii H."/>
            <person name="Satoh N."/>
            <person name="Nishiyama T."/>
            <person name="Hasebe M."/>
            <person name="Maruyama T."/>
            <person name="Minagawa J."/>
            <person name="Obokata J."/>
            <person name="Shigenobu S."/>
        </authorList>
    </citation>
    <scope>NUCLEOTIDE SEQUENCE [LARGE SCALE GENOMIC DNA]</scope>
</reference>
<dbReference type="AlphaFoldDB" id="A0AAV4A9U7"/>
<feature type="region of interest" description="Disordered" evidence="5">
    <location>
        <begin position="311"/>
        <end position="430"/>
    </location>
</feature>
<feature type="compositionally biased region" description="Low complexity" evidence="5">
    <location>
        <begin position="234"/>
        <end position="251"/>
    </location>
</feature>
<dbReference type="FunFam" id="4.10.410.10:FF:000020">
    <property type="entry name" value="Collagen, type VI, alpha 3"/>
    <property type="match status" value="1"/>
</dbReference>
<dbReference type="SUPFAM" id="SSF57362">
    <property type="entry name" value="BPTI-like"/>
    <property type="match status" value="1"/>
</dbReference>
<dbReference type="PROSITE" id="PS50279">
    <property type="entry name" value="BPTI_KUNITZ_2"/>
    <property type="match status" value="1"/>
</dbReference>
<dbReference type="Gene3D" id="4.10.410.10">
    <property type="entry name" value="Pancreatic trypsin inhibitor Kunitz domain"/>
    <property type="match status" value="1"/>
</dbReference>
<dbReference type="SMART" id="SM00131">
    <property type="entry name" value="KU"/>
    <property type="match status" value="1"/>
</dbReference>
<feature type="compositionally biased region" description="Basic and acidic residues" evidence="5">
    <location>
        <begin position="105"/>
        <end position="116"/>
    </location>
</feature>
<dbReference type="GO" id="GO:0005615">
    <property type="term" value="C:extracellular space"/>
    <property type="evidence" value="ECO:0007669"/>
    <property type="project" value="TreeGrafter"/>
</dbReference>